<dbReference type="InterPro" id="IPR005532">
    <property type="entry name" value="SUMF_dom"/>
</dbReference>
<dbReference type="PANTHER" id="PTHR23150">
    <property type="entry name" value="SULFATASE MODIFYING FACTOR 1, 2"/>
    <property type="match status" value="1"/>
</dbReference>
<accession>A0A2S4M2Q0</accession>
<dbReference type="SUPFAM" id="SSF56436">
    <property type="entry name" value="C-type lectin-like"/>
    <property type="match status" value="1"/>
</dbReference>
<organism evidence="2 3">
    <name type="scientific">Bosea psychrotolerans</name>
    <dbReference type="NCBI Taxonomy" id="1871628"/>
    <lineage>
        <taxon>Bacteria</taxon>
        <taxon>Pseudomonadati</taxon>
        <taxon>Pseudomonadota</taxon>
        <taxon>Alphaproteobacteria</taxon>
        <taxon>Hyphomicrobiales</taxon>
        <taxon>Boseaceae</taxon>
        <taxon>Bosea</taxon>
    </lineage>
</organism>
<dbReference type="AlphaFoldDB" id="A0A2S4M2Q0"/>
<dbReference type="OrthoDB" id="9768004at2"/>
<dbReference type="PANTHER" id="PTHR23150:SF35">
    <property type="entry name" value="BLL6746 PROTEIN"/>
    <property type="match status" value="1"/>
</dbReference>
<dbReference type="InterPro" id="IPR016187">
    <property type="entry name" value="CTDL_fold"/>
</dbReference>
<evidence type="ECO:0000259" key="1">
    <source>
        <dbReference type="Pfam" id="PF03781"/>
    </source>
</evidence>
<dbReference type="EMBL" id="PQFZ01000013">
    <property type="protein sequence ID" value="POR48981.1"/>
    <property type="molecule type" value="Genomic_DNA"/>
</dbReference>
<evidence type="ECO:0000313" key="3">
    <source>
        <dbReference type="Proteomes" id="UP000236919"/>
    </source>
</evidence>
<gene>
    <name evidence="2" type="ORF">CYD53_113112</name>
</gene>
<sequence>MAAELNVILGSGFPYLTPASRLVAVALGLIVWLLPHPACAGSSTPRPPGAIVLAQAAPAAPAADAGSLETRYWNSIKDKTDLGDFRIYLDAWPNGLYAAEARARIERLSGKAPPPSAPAPAAPVAPANAPLQDCAECPPMIPIAAGAFAMGSTEQFRFEAPVHTVTIRKPFYIGRTEVTYDEWDACVAAKGCAFSPDDRGAGRGKRPVGNLSWEDTQQYVAWLSKKTGQSYRLPTEAEWEYAARAGRATSYFWGKTMEKGRANCSGCDGARSTGAVAVASYPPNGFGLHDMSGNVAEWVEDCWNDSYRSAPANGSAWVKPGCKERVLRGGSFSSEPQYVRSASRFKYDFDVRFQTNGFRVARER</sequence>
<comment type="caution">
    <text evidence="2">The sequence shown here is derived from an EMBL/GenBank/DDBJ whole genome shotgun (WGS) entry which is preliminary data.</text>
</comment>
<evidence type="ECO:0000313" key="2">
    <source>
        <dbReference type="EMBL" id="POR48981.1"/>
    </source>
</evidence>
<dbReference type="RefSeq" id="WP_103719915.1">
    <property type="nucleotide sequence ID" value="NZ_PQFZ01000013.1"/>
</dbReference>
<dbReference type="Pfam" id="PF03781">
    <property type="entry name" value="FGE-sulfatase"/>
    <property type="match status" value="1"/>
</dbReference>
<dbReference type="InterPro" id="IPR051043">
    <property type="entry name" value="Sulfatase_Mod_Factor_Kinase"/>
</dbReference>
<dbReference type="InterPro" id="IPR042095">
    <property type="entry name" value="SUMF_sf"/>
</dbReference>
<dbReference type="Proteomes" id="UP000236919">
    <property type="component" value="Unassembled WGS sequence"/>
</dbReference>
<proteinExistence type="predicted"/>
<dbReference type="Gene3D" id="3.90.1580.10">
    <property type="entry name" value="paralog of FGE (formylglycine-generating enzyme)"/>
    <property type="match status" value="1"/>
</dbReference>
<name>A0A2S4M2Q0_9HYPH</name>
<dbReference type="GO" id="GO:0120147">
    <property type="term" value="F:formylglycine-generating oxidase activity"/>
    <property type="evidence" value="ECO:0007669"/>
    <property type="project" value="TreeGrafter"/>
</dbReference>
<reference evidence="2 3" key="1">
    <citation type="submission" date="2018-01" db="EMBL/GenBank/DDBJ databases">
        <title>Genomic Encyclopedia of Type Strains, Phase III (KMG-III): the genomes of soil and plant-associated and newly described type strains.</title>
        <authorList>
            <person name="Whitman W."/>
        </authorList>
    </citation>
    <scope>NUCLEOTIDE SEQUENCE [LARGE SCALE GENOMIC DNA]</scope>
    <source>
        <strain evidence="2 3">1131</strain>
    </source>
</reference>
<keyword evidence="3" id="KW-1185">Reference proteome</keyword>
<feature type="domain" description="Sulfatase-modifying factor enzyme-like" evidence="1">
    <location>
        <begin position="137"/>
        <end position="362"/>
    </location>
</feature>
<protein>
    <submittedName>
        <fullName evidence="2">Formylglycine-generating enzyme required for sulfatase activity</fullName>
    </submittedName>
</protein>